<feature type="domain" description="AMP-dependent synthetase/ligase" evidence="1">
    <location>
        <begin position="21"/>
        <end position="122"/>
    </location>
</feature>
<dbReference type="EMBL" id="LAZR01003232">
    <property type="protein sequence ID" value="KKN20543.1"/>
    <property type="molecule type" value="Genomic_DNA"/>
</dbReference>
<organism evidence="2">
    <name type="scientific">marine sediment metagenome</name>
    <dbReference type="NCBI Taxonomy" id="412755"/>
    <lineage>
        <taxon>unclassified sequences</taxon>
        <taxon>metagenomes</taxon>
        <taxon>ecological metagenomes</taxon>
    </lineage>
</organism>
<sequence length="125" mass="14516">MQTTKKFRLSRRTLLRDFIKHKADVAGDKVFMTYIRDFDEGIDEKYNYKDFHILSNRLGNGLFKLGLKKGDGVALMEINSPEFLLTIFATFKMGAYSVMVNVSLRGEGLKYIIDHSDPYVYFQKN</sequence>
<evidence type="ECO:0000313" key="2">
    <source>
        <dbReference type="EMBL" id="KKN20543.1"/>
    </source>
</evidence>
<comment type="caution">
    <text evidence="2">The sequence shown here is derived from an EMBL/GenBank/DDBJ whole genome shotgun (WGS) entry which is preliminary data.</text>
</comment>
<name>A0A0F9RTH3_9ZZZZ</name>
<dbReference type="SUPFAM" id="SSF56801">
    <property type="entry name" value="Acetyl-CoA synthetase-like"/>
    <property type="match status" value="1"/>
</dbReference>
<dbReference type="Gene3D" id="3.40.50.980">
    <property type="match status" value="1"/>
</dbReference>
<gene>
    <name evidence="2" type="ORF">LCGC14_0934520</name>
</gene>
<proteinExistence type="predicted"/>
<dbReference type="PANTHER" id="PTHR43767:SF1">
    <property type="entry name" value="NONRIBOSOMAL PEPTIDE SYNTHASE PES1 (EUROFUNG)-RELATED"/>
    <property type="match status" value="1"/>
</dbReference>
<dbReference type="Pfam" id="PF00501">
    <property type="entry name" value="AMP-binding"/>
    <property type="match status" value="1"/>
</dbReference>
<protein>
    <recommendedName>
        <fullName evidence="1">AMP-dependent synthetase/ligase domain-containing protein</fullName>
    </recommendedName>
</protein>
<dbReference type="PANTHER" id="PTHR43767">
    <property type="entry name" value="LONG-CHAIN-FATTY-ACID--COA LIGASE"/>
    <property type="match status" value="1"/>
</dbReference>
<dbReference type="InterPro" id="IPR050237">
    <property type="entry name" value="ATP-dep_AMP-bd_enzyme"/>
</dbReference>
<evidence type="ECO:0000259" key="1">
    <source>
        <dbReference type="Pfam" id="PF00501"/>
    </source>
</evidence>
<dbReference type="AlphaFoldDB" id="A0A0F9RTH3"/>
<accession>A0A0F9RTH3</accession>
<reference evidence="2" key="1">
    <citation type="journal article" date="2015" name="Nature">
        <title>Complex archaea that bridge the gap between prokaryotes and eukaryotes.</title>
        <authorList>
            <person name="Spang A."/>
            <person name="Saw J.H."/>
            <person name="Jorgensen S.L."/>
            <person name="Zaremba-Niedzwiedzka K."/>
            <person name="Martijn J."/>
            <person name="Lind A.E."/>
            <person name="van Eijk R."/>
            <person name="Schleper C."/>
            <person name="Guy L."/>
            <person name="Ettema T.J."/>
        </authorList>
    </citation>
    <scope>NUCLEOTIDE SEQUENCE</scope>
</reference>
<dbReference type="InterPro" id="IPR000873">
    <property type="entry name" value="AMP-dep_synth/lig_dom"/>
</dbReference>